<evidence type="ECO:0000256" key="4">
    <source>
        <dbReference type="ARBA" id="ARBA00022729"/>
    </source>
</evidence>
<feature type="signal peptide" evidence="8">
    <location>
        <begin position="1"/>
        <end position="19"/>
    </location>
</feature>
<dbReference type="Gene3D" id="3.30.300.210">
    <property type="entry name" value="Nutrient germinant receptor protein C, domain 3"/>
    <property type="match status" value="1"/>
</dbReference>
<dbReference type="EMBL" id="CP018145">
    <property type="protein sequence ID" value="ASJ55217.1"/>
    <property type="molecule type" value="Genomic_DNA"/>
</dbReference>
<proteinExistence type="inferred from homology"/>
<dbReference type="PANTHER" id="PTHR35789:SF1">
    <property type="entry name" value="SPORE GERMINATION PROTEIN B3"/>
    <property type="match status" value="1"/>
</dbReference>
<keyword evidence="7" id="KW-0449">Lipoprotein</keyword>
<organism evidence="11 12">
    <name type="scientific">Brevibacillus formosus</name>
    <dbReference type="NCBI Taxonomy" id="54913"/>
    <lineage>
        <taxon>Bacteria</taxon>
        <taxon>Bacillati</taxon>
        <taxon>Bacillota</taxon>
        <taxon>Bacilli</taxon>
        <taxon>Bacillales</taxon>
        <taxon>Paenibacillaceae</taxon>
        <taxon>Brevibacillus</taxon>
    </lineage>
</organism>
<dbReference type="InterPro" id="IPR008844">
    <property type="entry name" value="Spore_GerAC-like"/>
</dbReference>
<gene>
    <name evidence="11" type="ORF">BP422_17665</name>
</gene>
<evidence type="ECO:0000259" key="9">
    <source>
        <dbReference type="Pfam" id="PF05504"/>
    </source>
</evidence>
<comment type="subcellular location">
    <subcellularLocation>
        <location evidence="1">Membrane</location>
        <topology evidence="1">Lipid-anchor</topology>
    </subcellularLocation>
</comment>
<evidence type="ECO:0000256" key="2">
    <source>
        <dbReference type="ARBA" id="ARBA00007886"/>
    </source>
</evidence>
<dbReference type="InterPro" id="IPR057336">
    <property type="entry name" value="GerAC_N"/>
</dbReference>
<dbReference type="Pfam" id="PF25198">
    <property type="entry name" value="Spore_GerAC_N"/>
    <property type="match status" value="1"/>
</dbReference>
<keyword evidence="6" id="KW-0564">Palmitate</keyword>
<comment type="similarity">
    <text evidence="2">Belongs to the GerABKC lipoprotein family.</text>
</comment>
<evidence type="ECO:0000313" key="12">
    <source>
        <dbReference type="Proteomes" id="UP000197781"/>
    </source>
</evidence>
<evidence type="ECO:0000259" key="10">
    <source>
        <dbReference type="Pfam" id="PF25198"/>
    </source>
</evidence>
<dbReference type="KEGG" id="bfm:BP422_17665"/>
<sequence>MNRQLTAFCIFLLLSTLLAGCWDQVQIEERGFVVGVAIDKPRTKETEQQAKQEAPDKPQAKERFLVSHQFVVPGGLVSGGQGSGGGQNTANEAYLNLMSEGDSLFEISRELATRTSRTPFYQHMKILIVSEDVARMKNGFARALDFYLRDPDSRRSSKVFISNGPAKEVLEVKPKTEKLPAIYVNSIGENVNKNSRMLPEVRLGDVHEELLSTNSFVVPRIRPEEQEVKLAGAAVFTQDNQLIGFLGEEETEGLNFLTGKVAGGMVKGKLKNNLVSMNIQGIKHSIEVDLRDRQHMKFTINIECEGTLAESYATMDSLNNTAMEKLEQVFAEEIERMSNDTIRKVHTQMKVDVIKLGNYLKQHHFSLWKKIRQDWELGQRLYEKSEIKVQAKVYLRNIGAINRTERQNNR</sequence>
<evidence type="ECO:0000313" key="11">
    <source>
        <dbReference type="EMBL" id="ASJ55217.1"/>
    </source>
</evidence>
<dbReference type="PANTHER" id="PTHR35789">
    <property type="entry name" value="SPORE GERMINATION PROTEIN B3"/>
    <property type="match status" value="1"/>
</dbReference>
<dbReference type="InterPro" id="IPR038501">
    <property type="entry name" value="Spore_GerAC_C_sf"/>
</dbReference>
<keyword evidence="4 8" id="KW-0732">Signal</keyword>
<evidence type="ECO:0000256" key="8">
    <source>
        <dbReference type="SAM" id="SignalP"/>
    </source>
</evidence>
<protein>
    <submittedName>
        <fullName evidence="11">Spore gernimation protein</fullName>
    </submittedName>
</protein>
<keyword evidence="5" id="KW-0472">Membrane</keyword>
<dbReference type="PROSITE" id="PS51257">
    <property type="entry name" value="PROKAR_LIPOPROTEIN"/>
    <property type="match status" value="1"/>
</dbReference>
<reference evidence="11 12" key="1">
    <citation type="submission" date="2016-11" db="EMBL/GenBank/DDBJ databases">
        <authorList>
            <person name="Jaros S."/>
            <person name="Januszkiewicz K."/>
            <person name="Wedrychowicz H."/>
        </authorList>
    </citation>
    <scope>NUCLEOTIDE SEQUENCE [LARGE SCALE GENOMIC DNA]</scope>
    <source>
        <strain evidence="11 12">NF2</strain>
    </source>
</reference>
<accession>A0A220MJL0</accession>
<dbReference type="GO" id="GO:0009847">
    <property type="term" value="P:spore germination"/>
    <property type="evidence" value="ECO:0007669"/>
    <property type="project" value="InterPro"/>
</dbReference>
<evidence type="ECO:0000256" key="5">
    <source>
        <dbReference type="ARBA" id="ARBA00023136"/>
    </source>
</evidence>
<dbReference type="Pfam" id="PF05504">
    <property type="entry name" value="Spore_GerAC"/>
    <property type="match status" value="1"/>
</dbReference>
<dbReference type="RefSeq" id="WP_088908898.1">
    <property type="nucleotide sequence ID" value="NZ_CP018145.1"/>
</dbReference>
<evidence type="ECO:0000256" key="1">
    <source>
        <dbReference type="ARBA" id="ARBA00004635"/>
    </source>
</evidence>
<dbReference type="InterPro" id="IPR046953">
    <property type="entry name" value="Spore_GerAC-like_C"/>
</dbReference>
<name>A0A220MJL0_9BACL</name>
<dbReference type="Proteomes" id="UP000197781">
    <property type="component" value="Chromosome"/>
</dbReference>
<evidence type="ECO:0000256" key="7">
    <source>
        <dbReference type="ARBA" id="ARBA00023288"/>
    </source>
</evidence>
<keyword evidence="3" id="KW-0309">Germination</keyword>
<feature type="chain" id="PRO_5039222604" evidence="8">
    <location>
        <begin position="20"/>
        <end position="410"/>
    </location>
</feature>
<feature type="domain" description="Spore germination GerAC-like C-terminal" evidence="9">
    <location>
        <begin position="232"/>
        <end position="399"/>
    </location>
</feature>
<evidence type="ECO:0000256" key="6">
    <source>
        <dbReference type="ARBA" id="ARBA00023139"/>
    </source>
</evidence>
<feature type="domain" description="Spore germination protein N-terminal" evidence="10">
    <location>
        <begin position="23"/>
        <end position="222"/>
    </location>
</feature>
<evidence type="ECO:0000256" key="3">
    <source>
        <dbReference type="ARBA" id="ARBA00022544"/>
    </source>
</evidence>
<dbReference type="AlphaFoldDB" id="A0A220MJL0"/>
<dbReference type="GO" id="GO:0016020">
    <property type="term" value="C:membrane"/>
    <property type="evidence" value="ECO:0007669"/>
    <property type="project" value="UniProtKB-SubCell"/>
</dbReference>
<dbReference type="NCBIfam" id="TIGR02887">
    <property type="entry name" value="spore_ger_x_C"/>
    <property type="match status" value="1"/>
</dbReference>